<proteinExistence type="predicted"/>
<keyword evidence="1" id="KW-0808">Transferase</keyword>
<sequence>MRSLDETASLFNVDNDAVNRTIDGFLIMINCSCLAEHRFFTWHMDYKVQKGDTWESISSRFGFFVVAMPEKVLIPSVIVTLDVLCGCSNNADMRVEDHIHSASPDIDGVMGFTCCQDFS</sequence>
<accession>A0A9Q0Q0N9</accession>
<reference evidence="1" key="2">
    <citation type="journal article" date="2023" name="Int. J. Mol. Sci.">
        <title>De Novo Assembly and Annotation of 11 Diverse Shrub Willow (Salix) Genomes Reveals Novel Gene Organization in Sex-Linked Regions.</title>
        <authorList>
            <person name="Hyden B."/>
            <person name="Feng K."/>
            <person name="Yates T.B."/>
            <person name="Jawdy S."/>
            <person name="Cereghino C."/>
            <person name="Smart L.B."/>
            <person name="Muchero W."/>
        </authorList>
    </citation>
    <scope>NUCLEOTIDE SEQUENCE</scope>
    <source>
        <tissue evidence="1">Shoot tip</tissue>
    </source>
</reference>
<dbReference type="OrthoDB" id="4062651at2759"/>
<dbReference type="EMBL" id="JAPFFK010000017">
    <property type="protein sequence ID" value="KAJ6697857.1"/>
    <property type="molecule type" value="Genomic_DNA"/>
</dbReference>
<evidence type="ECO:0000313" key="2">
    <source>
        <dbReference type="Proteomes" id="UP001151532"/>
    </source>
</evidence>
<reference evidence="1" key="1">
    <citation type="submission" date="2022-11" db="EMBL/GenBank/DDBJ databases">
        <authorList>
            <person name="Hyden B.L."/>
            <person name="Feng K."/>
            <person name="Yates T."/>
            <person name="Jawdy S."/>
            <person name="Smart L.B."/>
            <person name="Muchero W."/>
        </authorList>
    </citation>
    <scope>NUCLEOTIDE SEQUENCE</scope>
    <source>
        <tissue evidence="1">Shoot tip</tissue>
    </source>
</reference>
<dbReference type="AlphaFoldDB" id="A0A9Q0Q0N9"/>
<keyword evidence="1" id="KW-0418">Kinase</keyword>
<gene>
    <name evidence="1" type="ORF">OIU79_011422</name>
</gene>
<dbReference type="CDD" id="cd00118">
    <property type="entry name" value="LysM"/>
    <property type="match status" value="1"/>
</dbReference>
<dbReference type="GO" id="GO:0016301">
    <property type="term" value="F:kinase activity"/>
    <property type="evidence" value="ECO:0007669"/>
    <property type="project" value="UniProtKB-KW"/>
</dbReference>
<organism evidence="1 2">
    <name type="scientific">Salix purpurea</name>
    <name type="common">Purple osier willow</name>
    <dbReference type="NCBI Taxonomy" id="77065"/>
    <lineage>
        <taxon>Eukaryota</taxon>
        <taxon>Viridiplantae</taxon>
        <taxon>Streptophyta</taxon>
        <taxon>Embryophyta</taxon>
        <taxon>Tracheophyta</taxon>
        <taxon>Spermatophyta</taxon>
        <taxon>Magnoliopsida</taxon>
        <taxon>eudicotyledons</taxon>
        <taxon>Gunneridae</taxon>
        <taxon>Pentapetalae</taxon>
        <taxon>rosids</taxon>
        <taxon>fabids</taxon>
        <taxon>Malpighiales</taxon>
        <taxon>Salicaceae</taxon>
        <taxon>Saliceae</taxon>
        <taxon>Salix</taxon>
    </lineage>
</organism>
<comment type="caution">
    <text evidence="1">The sequence shown here is derived from an EMBL/GenBank/DDBJ whole genome shotgun (WGS) entry which is preliminary data.</text>
</comment>
<evidence type="ECO:0000313" key="1">
    <source>
        <dbReference type="EMBL" id="KAJ6697857.1"/>
    </source>
</evidence>
<keyword evidence="2" id="KW-1185">Reference proteome</keyword>
<protein>
    <submittedName>
        <fullName evidence="1">KINASE FAMILY PROTEIN / PEPTIDOGLYCAN-BINDING LYSM DOMAIN-CONTAINING PROTEIN</fullName>
    </submittedName>
</protein>
<dbReference type="InterPro" id="IPR018392">
    <property type="entry name" value="LysM"/>
</dbReference>
<name>A0A9Q0Q0N9_SALPP</name>
<dbReference type="Proteomes" id="UP001151532">
    <property type="component" value="Chromosome 6"/>
</dbReference>